<comment type="caution">
    <text evidence="3">The sequence shown here is derived from an EMBL/GenBank/DDBJ whole genome shotgun (WGS) entry which is preliminary data.</text>
</comment>
<reference evidence="3" key="2">
    <citation type="submission" date="2020-11" db="EMBL/GenBank/DDBJ databases">
        <authorList>
            <consortium name="DOE Joint Genome Institute"/>
            <person name="Kuo A."/>
            <person name="Miyauchi S."/>
            <person name="Kiss E."/>
            <person name="Drula E."/>
            <person name="Kohler A."/>
            <person name="Sanchez-Garcia M."/>
            <person name="Andreopoulos B."/>
            <person name="Barry K.W."/>
            <person name="Bonito G."/>
            <person name="Buee M."/>
            <person name="Carver A."/>
            <person name="Chen C."/>
            <person name="Cichocki N."/>
            <person name="Clum A."/>
            <person name="Culley D."/>
            <person name="Crous P.W."/>
            <person name="Fauchery L."/>
            <person name="Girlanda M."/>
            <person name="Hayes R."/>
            <person name="Keri Z."/>
            <person name="Labutti K."/>
            <person name="Lipzen A."/>
            <person name="Lombard V."/>
            <person name="Magnuson J."/>
            <person name="Maillard F."/>
            <person name="Morin E."/>
            <person name="Murat C."/>
            <person name="Nolan M."/>
            <person name="Ohm R."/>
            <person name="Pangilinan J."/>
            <person name="Pereira M."/>
            <person name="Perotto S."/>
            <person name="Peter M."/>
            <person name="Riley R."/>
            <person name="Sitrit Y."/>
            <person name="Stielow B."/>
            <person name="Szollosi G."/>
            <person name="Zifcakova L."/>
            <person name="Stursova M."/>
            <person name="Spatafora J.W."/>
            <person name="Tedersoo L."/>
            <person name="Vaario L.-M."/>
            <person name="Yamada A."/>
            <person name="Yan M."/>
            <person name="Wang P."/>
            <person name="Xu J."/>
            <person name="Bruns T."/>
            <person name="Baldrian P."/>
            <person name="Vilgalys R."/>
            <person name="Henrissat B."/>
            <person name="Grigoriev I.V."/>
            <person name="Hibbett D."/>
            <person name="Nagy L.G."/>
            <person name="Martin F.M."/>
        </authorList>
    </citation>
    <scope>NUCLEOTIDE SEQUENCE</scope>
    <source>
        <strain evidence="3">UH-Tt-Lm1</strain>
    </source>
</reference>
<keyword evidence="2" id="KW-0472">Membrane</keyword>
<keyword evidence="4" id="KW-1185">Reference proteome</keyword>
<dbReference type="OrthoDB" id="2278929at2759"/>
<keyword evidence="2" id="KW-0812">Transmembrane</keyword>
<evidence type="ECO:0000313" key="3">
    <source>
        <dbReference type="EMBL" id="KAF9778610.1"/>
    </source>
</evidence>
<organism evidence="3 4">
    <name type="scientific">Thelephora terrestris</name>
    <dbReference type="NCBI Taxonomy" id="56493"/>
    <lineage>
        <taxon>Eukaryota</taxon>
        <taxon>Fungi</taxon>
        <taxon>Dikarya</taxon>
        <taxon>Basidiomycota</taxon>
        <taxon>Agaricomycotina</taxon>
        <taxon>Agaricomycetes</taxon>
        <taxon>Thelephorales</taxon>
        <taxon>Thelephoraceae</taxon>
        <taxon>Thelephora</taxon>
    </lineage>
</organism>
<feature type="compositionally biased region" description="Polar residues" evidence="1">
    <location>
        <begin position="214"/>
        <end position="230"/>
    </location>
</feature>
<dbReference type="EMBL" id="WIUZ02000022">
    <property type="protein sequence ID" value="KAF9778610.1"/>
    <property type="molecule type" value="Genomic_DNA"/>
</dbReference>
<keyword evidence="2" id="KW-1133">Transmembrane helix</keyword>
<sequence>MVNPTPHIPWDQPWPAQTPVPQASEPSTSKRKRSSTVERRKLLSLQPRQGTSVPDQDAIDQAEQDCQVFSGNNVLSCYPTSNTTIYQNQWATFVWNSRLPQYAQTNSVNIYLLHGDSGEQVFSSLSYPNPTNRAGDITALVNDTWWGDRGQGYKGENISYLFYWVITPSSQSLGNGDYFPQATFTAVQTTYPDSMLSTMSSASSSLPTALSDSNLSSTSRPTGTVQNSNQTSSFPHWAIAVISVLGLLALVVTCVLLFLFCRIRRRRFITHRDSVTSATPIMAETPGAGQLSSPLLGPAAVDAPRPIEGKPTGDDGPLAISRSNSAQESGLFSGADAAIMADAFRMALRKPEFIGEANESPEDSPEEKAQEAELLTKELAEEGRDIRSVSTSRSVKVEGPSE</sequence>
<feature type="compositionally biased region" description="Basic and acidic residues" evidence="1">
    <location>
        <begin position="366"/>
        <end position="387"/>
    </location>
</feature>
<protein>
    <submittedName>
        <fullName evidence="3">Uncharacterized protein</fullName>
    </submittedName>
</protein>
<feature type="region of interest" description="Disordered" evidence="1">
    <location>
        <begin position="1"/>
        <end position="57"/>
    </location>
</feature>
<feature type="region of interest" description="Disordered" evidence="1">
    <location>
        <begin position="210"/>
        <end position="230"/>
    </location>
</feature>
<dbReference type="AlphaFoldDB" id="A0A9P6H4X7"/>
<evidence type="ECO:0000313" key="4">
    <source>
        <dbReference type="Proteomes" id="UP000736335"/>
    </source>
</evidence>
<dbReference type="Proteomes" id="UP000736335">
    <property type="component" value="Unassembled WGS sequence"/>
</dbReference>
<name>A0A9P6H4X7_9AGAM</name>
<accession>A0A9P6H4X7</accession>
<reference evidence="3" key="1">
    <citation type="journal article" date="2020" name="Nat. Commun.">
        <title>Large-scale genome sequencing of mycorrhizal fungi provides insights into the early evolution of symbiotic traits.</title>
        <authorList>
            <person name="Miyauchi S."/>
            <person name="Kiss E."/>
            <person name="Kuo A."/>
            <person name="Drula E."/>
            <person name="Kohler A."/>
            <person name="Sanchez-Garcia M."/>
            <person name="Morin E."/>
            <person name="Andreopoulos B."/>
            <person name="Barry K.W."/>
            <person name="Bonito G."/>
            <person name="Buee M."/>
            <person name="Carver A."/>
            <person name="Chen C."/>
            <person name="Cichocki N."/>
            <person name="Clum A."/>
            <person name="Culley D."/>
            <person name="Crous P.W."/>
            <person name="Fauchery L."/>
            <person name="Girlanda M."/>
            <person name="Hayes R.D."/>
            <person name="Keri Z."/>
            <person name="LaButti K."/>
            <person name="Lipzen A."/>
            <person name="Lombard V."/>
            <person name="Magnuson J."/>
            <person name="Maillard F."/>
            <person name="Murat C."/>
            <person name="Nolan M."/>
            <person name="Ohm R.A."/>
            <person name="Pangilinan J."/>
            <person name="Pereira M.F."/>
            <person name="Perotto S."/>
            <person name="Peter M."/>
            <person name="Pfister S."/>
            <person name="Riley R."/>
            <person name="Sitrit Y."/>
            <person name="Stielow J.B."/>
            <person name="Szollosi G."/>
            <person name="Zifcakova L."/>
            <person name="Stursova M."/>
            <person name="Spatafora J.W."/>
            <person name="Tedersoo L."/>
            <person name="Vaario L.M."/>
            <person name="Yamada A."/>
            <person name="Yan M."/>
            <person name="Wang P."/>
            <person name="Xu J."/>
            <person name="Bruns T."/>
            <person name="Baldrian P."/>
            <person name="Vilgalys R."/>
            <person name="Dunand C."/>
            <person name="Henrissat B."/>
            <person name="Grigoriev I.V."/>
            <person name="Hibbett D."/>
            <person name="Nagy L.G."/>
            <person name="Martin F.M."/>
        </authorList>
    </citation>
    <scope>NUCLEOTIDE SEQUENCE</scope>
    <source>
        <strain evidence="3">UH-Tt-Lm1</strain>
    </source>
</reference>
<feature type="transmembrane region" description="Helical" evidence="2">
    <location>
        <begin position="237"/>
        <end position="260"/>
    </location>
</feature>
<evidence type="ECO:0000256" key="2">
    <source>
        <dbReference type="SAM" id="Phobius"/>
    </source>
</evidence>
<feature type="region of interest" description="Disordered" evidence="1">
    <location>
        <begin position="352"/>
        <end position="402"/>
    </location>
</feature>
<evidence type="ECO:0000256" key="1">
    <source>
        <dbReference type="SAM" id="MobiDB-lite"/>
    </source>
</evidence>
<gene>
    <name evidence="3" type="ORF">BJ322DRAFT_476452</name>
</gene>
<proteinExistence type="predicted"/>